<keyword evidence="3" id="KW-1185">Reference proteome</keyword>
<proteinExistence type="predicted"/>
<gene>
    <name evidence="2 4" type="ORF">BDZ99DRAFT_460164</name>
</gene>
<organism evidence="2">
    <name type="scientific">Mytilinidion resinicola</name>
    <dbReference type="NCBI Taxonomy" id="574789"/>
    <lineage>
        <taxon>Eukaryota</taxon>
        <taxon>Fungi</taxon>
        <taxon>Dikarya</taxon>
        <taxon>Ascomycota</taxon>
        <taxon>Pezizomycotina</taxon>
        <taxon>Dothideomycetes</taxon>
        <taxon>Pleosporomycetidae</taxon>
        <taxon>Mytilinidiales</taxon>
        <taxon>Mytilinidiaceae</taxon>
        <taxon>Mytilinidion</taxon>
    </lineage>
</organism>
<reference evidence="4" key="2">
    <citation type="submission" date="2020-04" db="EMBL/GenBank/DDBJ databases">
        <authorList>
            <consortium name="NCBI Genome Project"/>
        </authorList>
    </citation>
    <scope>NUCLEOTIDE SEQUENCE</scope>
    <source>
        <strain evidence="4">CBS 304.34</strain>
    </source>
</reference>
<dbReference type="RefSeq" id="XP_033579754.1">
    <property type="nucleotide sequence ID" value="XM_033719329.1"/>
</dbReference>
<name>A0A6A6YVJ8_9PEZI</name>
<accession>A0A6A6YVJ8</accession>
<protein>
    <submittedName>
        <fullName evidence="2 4">Uncharacterized protein</fullName>
    </submittedName>
</protein>
<evidence type="ECO:0000256" key="1">
    <source>
        <dbReference type="SAM" id="MobiDB-lite"/>
    </source>
</evidence>
<dbReference type="Proteomes" id="UP000504636">
    <property type="component" value="Unplaced"/>
</dbReference>
<evidence type="ECO:0000313" key="4">
    <source>
        <dbReference type="RefSeq" id="XP_033579754.1"/>
    </source>
</evidence>
<sequence>MWQKVGSEMHIPWRSAESMHWQLGEQEMSARANAPVFQLHPSAAGTDIPSPPSGDPATPHFTPANTPQTQNLAPGQHHYPQPHAPHLHHQRSDAGPAPRNSPFSRRRSDGSRSQFSLP</sequence>
<reference evidence="4" key="3">
    <citation type="submission" date="2025-04" db="UniProtKB">
        <authorList>
            <consortium name="RefSeq"/>
        </authorList>
    </citation>
    <scope>IDENTIFICATION</scope>
    <source>
        <strain evidence="4">CBS 304.34</strain>
    </source>
</reference>
<evidence type="ECO:0000313" key="3">
    <source>
        <dbReference type="Proteomes" id="UP000504636"/>
    </source>
</evidence>
<dbReference type="GeneID" id="54460222"/>
<dbReference type="EMBL" id="MU003696">
    <property type="protein sequence ID" value="KAF2812790.1"/>
    <property type="molecule type" value="Genomic_DNA"/>
</dbReference>
<evidence type="ECO:0000313" key="2">
    <source>
        <dbReference type="EMBL" id="KAF2812790.1"/>
    </source>
</evidence>
<reference evidence="2 4" key="1">
    <citation type="journal article" date="2020" name="Stud. Mycol.">
        <title>101 Dothideomycetes genomes: a test case for predicting lifestyles and emergence of pathogens.</title>
        <authorList>
            <person name="Haridas S."/>
            <person name="Albert R."/>
            <person name="Binder M."/>
            <person name="Bloem J."/>
            <person name="Labutti K."/>
            <person name="Salamov A."/>
            <person name="Andreopoulos B."/>
            <person name="Baker S."/>
            <person name="Barry K."/>
            <person name="Bills G."/>
            <person name="Bluhm B."/>
            <person name="Cannon C."/>
            <person name="Castanera R."/>
            <person name="Culley D."/>
            <person name="Daum C."/>
            <person name="Ezra D."/>
            <person name="Gonzalez J."/>
            <person name="Henrissat B."/>
            <person name="Kuo A."/>
            <person name="Liang C."/>
            <person name="Lipzen A."/>
            <person name="Lutzoni F."/>
            <person name="Magnuson J."/>
            <person name="Mondo S."/>
            <person name="Nolan M."/>
            <person name="Ohm R."/>
            <person name="Pangilinan J."/>
            <person name="Park H.-J."/>
            <person name="Ramirez L."/>
            <person name="Alfaro M."/>
            <person name="Sun H."/>
            <person name="Tritt A."/>
            <person name="Yoshinaga Y."/>
            <person name="Zwiers L.-H."/>
            <person name="Turgeon B."/>
            <person name="Goodwin S."/>
            <person name="Spatafora J."/>
            <person name="Crous P."/>
            <person name="Grigoriev I."/>
        </authorList>
    </citation>
    <scope>NUCLEOTIDE SEQUENCE</scope>
    <source>
        <strain evidence="2 4">CBS 304.34</strain>
    </source>
</reference>
<dbReference type="AlphaFoldDB" id="A0A6A6YVJ8"/>
<feature type="region of interest" description="Disordered" evidence="1">
    <location>
        <begin position="32"/>
        <end position="118"/>
    </location>
</feature>
<feature type="compositionally biased region" description="Polar residues" evidence="1">
    <location>
        <begin position="63"/>
        <end position="73"/>
    </location>
</feature>
<dbReference type="OrthoDB" id="2350934at2759"/>